<dbReference type="RefSeq" id="WP_105864423.1">
    <property type="nucleotide sequence ID" value="NZ_PUEJ01000009.1"/>
</dbReference>
<dbReference type="Gene3D" id="1.20.120.530">
    <property type="entry name" value="GntR ligand-binding domain-like"/>
    <property type="match status" value="1"/>
</dbReference>
<dbReference type="Gene3D" id="1.10.10.10">
    <property type="entry name" value="Winged helix-like DNA-binding domain superfamily/Winged helix DNA-binding domain"/>
    <property type="match status" value="1"/>
</dbReference>
<dbReference type="Pfam" id="PF00392">
    <property type="entry name" value="GntR"/>
    <property type="match status" value="1"/>
</dbReference>
<evidence type="ECO:0000256" key="3">
    <source>
        <dbReference type="ARBA" id="ARBA00023163"/>
    </source>
</evidence>
<dbReference type="SMART" id="SM00345">
    <property type="entry name" value="HTH_GNTR"/>
    <property type="match status" value="1"/>
</dbReference>
<evidence type="ECO:0000256" key="1">
    <source>
        <dbReference type="ARBA" id="ARBA00023015"/>
    </source>
</evidence>
<name>A0A2S9Q7Q9_9HYPH</name>
<dbReference type="PANTHER" id="PTHR43537:SF39">
    <property type="entry name" value="HTH-TYPE TRANSCRIPTIONAL REGULATOR MCBR"/>
    <property type="match status" value="1"/>
</dbReference>
<organism evidence="5 6">
    <name type="scientific">Labrys okinawensis</name>
    <dbReference type="NCBI Taxonomy" id="346911"/>
    <lineage>
        <taxon>Bacteria</taxon>
        <taxon>Pseudomonadati</taxon>
        <taxon>Pseudomonadota</taxon>
        <taxon>Alphaproteobacteria</taxon>
        <taxon>Hyphomicrobiales</taxon>
        <taxon>Xanthobacteraceae</taxon>
        <taxon>Labrys</taxon>
    </lineage>
</organism>
<feature type="domain" description="HTH gntR-type" evidence="4">
    <location>
        <begin position="17"/>
        <end position="84"/>
    </location>
</feature>
<keyword evidence="2" id="KW-0238">DNA-binding</keyword>
<dbReference type="GO" id="GO:0003700">
    <property type="term" value="F:DNA-binding transcription factor activity"/>
    <property type="evidence" value="ECO:0007669"/>
    <property type="project" value="InterPro"/>
</dbReference>
<gene>
    <name evidence="5" type="ORF">C5L14_23110</name>
</gene>
<dbReference type="InterPro" id="IPR036388">
    <property type="entry name" value="WH-like_DNA-bd_sf"/>
</dbReference>
<proteinExistence type="predicted"/>
<dbReference type="InterPro" id="IPR000524">
    <property type="entry name" value="Tscrpt_reg_HTH_GntR"/>
</dbReference>
<dbReference type="PANTHER" id="PTHR43537">
    <property type="entry name" value="TRANSCRIPTIONAL REGULATOR, GNTR FAMILY"/>
    <property type="match status" value="1"/>
</dbReference>
<evidence type="ECO:0000256" key="2">
    <source>
        <dbReference type="ARBA" id="ARBA00023125"/>
    </source>
</evidence>
<reference evidence="5 6" key="1">
    <citation type="submission" date="2018-02" db="EMBL/GenBank/DDBJ databases">
        <title>Whole genome sequencing of endophytic bacterium.</title>
        <authorList>
            <person name="Eedara R."/>
            <person name="Podile A.R."/>
        </authorList>
    </citation>
    <scope>NUCLEOTIDE SEQUENCE [LARGE SCALE GENOMIC DNA]</scope>
    <source>
        <strain evidence="5 6">RP1T</strain>
    </source>
</reference>
<comment type="caution">
    <text evidence="5">The sequence shown here is derived from an EMBL/GenBank/DDBJ whole genome shotgun (WGS) entry which is preliminary data.</text>
</comment>
<dbReference type="Pfam" id="PF07729">
    <property type="entry name" value="FCD"/>
    <property type="match status" value="1"/>
</dbReference>
<evidence type="ECO:0000313" key="6">
    <source>
        <dbReference type="Proteomes" id="UP000237682"/>
    </source>
</evidence>
<keyword evidence="3" id="KW-0804">Transcription</keyword>
<dbReference type="EMBL" id="PUEJ01000009">
    <property type="protein sequence ID" value="PRH85334.1"/>
    <property type="molecule type" value="Genomic_DNA"/>
</dbReference>
<dbReference type="SUPFAM" id="SSF48008">
    <property type="entry name" value="GntR ligand-binding domain-like"/>
    <property type="match status" value="1"/>
</dbReference>
<accession>A0A2S9Q7Q9</accession>
<dbReference type="SMART" id="SM00895">
    <property type="entry name" value="FCD"/>
    <property type="match status" value="1"/>
</dbReference>
<keyword evidence="6" id="KW-1185">Reference proteome</keyword>
<dbReference type="InterPro" id="IPR011711">
    <property type="entry name" value="GntR_C"/>
</dbReference>
<sequence length="228" mass="25646">MSTDSLAAVEPADTATNPLHQQVYRTLREQLIIGNFPPGKSMSLRGISDMLGVGVMPCREAIRRLAAENALEVQQNRRVCVPHLTVARFEELMSARLALEPLCARRALPFVDGDRLERMIAHDETMNRNYKTGSADIYMLANYNFHFELYRAGNSDVLVPLLESVWVQFGPFMRTIYDVVEGAEIIDKHKMAIEAIRRNDADSLRTAIEADILDGMYLLRHTLGLGAN</sequence>
<dbReference type="InterPro" id="IPR036390">
    <property type="entry name" value="WH_DNA-bd_sf"/>
</dbReference>
<protein>
    <submittedName>
        <fullName evidence="5">GntR family transcriptional regulator</fullName>
    </submittedName>
</protein>
<evidence type="ECO:0000313" key="5">
    <source>
        <dbReference type="EMBL" id="PRH85334.1"/>
    </source>
</evidence>
<keyword evidence="1" id="KW-0805">Transcription regulation</keyword>
<dbReference type="AlphaFoldDB" id="A0A2S9Q7Q9"/>
<dbReference type="OrthoDB" id="9815654at2"/>
<dbReference type="Proteomes" id="UP000237682">
    <property type="component" value="Unassembled WGS sequence"/>
</dbReference>
<dbReference type="InterPro" id="IPR008920">
    <property type="entry name" value="TF_FadR/GntR_C"/>
</dbReference>
<dbReference type="PROSITE" id="PS50949">
    <property type="entry name" value="HTH_GNTR"/>
    <property type="match status" value="1"/>
</dbReference>
<dbReference type="SUPFAM" id="SSF46785">
    <property type="entry name" value="Winged helix' DNA-binding domain"/>
    <property type="match status" value="1"/>
</dbReference>
<evidence type="ECO:0000259" key="4">
    <source>
        <dbReference type="PROSITE" id="PS50949"/>
    </source>
</evidence>
<dbReference type="GO" id="GO:0003677">
    <property type="term" value="F:DNA binding"/>
    <property type="evidence" value="ECO:0007669"/>
    <property type="project" value="UniProtKB-KW"/>
</dbReference>